<sequence>MASSSPLYLSSPEPALPELLTMTKVRFLKPILFLALLSVAVFISSDIYVLVNYLSFAETSVVLMVAGHLKLRATRPFLKRFTCKNR</sequence>
<comment type="caution">
    <text evidence="2">The sequence shown here is derived from an EMBL/GenBank/DDBJ whole genome shotgun (WGS) entry which is preliminary data.</text>
</comment>
<keyword evidence="1" id="KW-0472">Membrane</keyword>
<reference evidence="2" key="1">
    <citation type="submission" date="2023-06" db="EMBL/GenBank/DDBJ databases">
        <title>Genomic analysis of the entomopathogenic nematode Steinernema hermaphroditum.</title>
        <authorList>
            <person name="Schwarz E.M."/>
            <person name="Heppert J.K."/>
            <person name="Baniya A."/>
            <person name="Schwartz H.T."/>
            <person name="Tan C.-H."/>
            <person name="Antoshechkin I."/>
            <person name="Sternberg P.W."/>
            <person name="Goodrich-Blair H."/>
            <person name="Dillman A.R."/>
        </authorList>
    </citation>
    <scope>NUCLEOTIDE SEQUENCE</scope>
    <source>
        <strain evidence="2">PS9179</strain>
        <tissue evidence="2">Whole animal</tissue>
    </source>
</reference>
<keyword evidence="3" id="KW-1185">Reference proteome</keyword>
<keyword evidence="1" id="KW-0812">Transmembrane</keyword>
<name>A0AA39GW43_9BILA</name>
<proteinExistence type="predicted"/>
<dbReference type="Proteomes" id="UP001175271">
    <property type="component" value="Unassembled WGS sequence"/>
</dbReference>
<protein>
    <submittedName>
        <fullName evidence="2">Uncharacterized protein</fullName>
    </submittedName>
</protein>
<organism evidence="2 3">
    <name type="scientific">Steinernema hermaphroditum</name>
    <dbReference type="NCBI Taxonomy" id="289476"/>
    <lineage>
        <taxon>Eukaryota</taxon>
        <taxon>Metazoa</taxon>
        <taxon>Ecdysozoa</taxon>
        <taxon>Nematoda</taxon>
        <taxon>Chromadorea</taxon>
        <taxon>Rhabditida</taxon>
        <taxon>Tylenchina</taxon>
        <taxon>Panagrolaimomorpha</taxon>
        <taxon>Strongyloidoidea</taxon>
        <taxon>Steinernematidae</taxon>
        <taxon>Steinernema</taxon>
    </lineage>
</organism>
<dbReference type="AlphaFoldDB" id="A0AA39GW43"/>
<evidence type="ECO:0000313" key="3">
    <source>
        <dbReference type="Proteomes" id="UP001175271"/>
    </source>
</evidence>
<dbReference type="EMBL" id="JAUCMV010000005">
    <property type="protein sequence ID" value="KAK0393579.1"/>
    <property type="molecule type" value="Genomic_DNA"/>
</dbReference>
<evidence type="ECO:0000313" key="2">
    <source>
        <dbReference type="EMBL" id="KAK0393579.1"/>
    </source>
</evidence>
<keyword evidence="1" id="KW-1133">Transmembrane helix</keyword>
<evidence type="ECO:0000256" key="1">
    <source>
        <dbReference type="SAM" id="Phobius"/>
    </source>
</evidence>
<gene>
    <name evidence="2" type="ORF">QR680_000287</name>
</gene>
<accession>A0AA39GW43</accession>
<feature type="transmembrane region" description="Helical" evidence="1">
    <location>
        <begin position="27"/>
        <end position="44"/>
    </location>
</feature>